<evidence type="ECO:0000313" key="2">
    <source>
        <dbReference type="Proteomes" id="UP000307781"/>
    </source>
</evidence>
<dbReference type="AntiFam" id="ANF00267">
    <property type="entry name" value="DNA repeat translations related to WP_015765070.1"/>
</dbReference>
<dbReference type="Proteomes" id="UP000307781">
    <property type="component" value="Unassembled WGS sequence"/>
</dbReference>
<dbReference type="AlphaFoldDB" id="A0A5R8LUP9"/>
<comment type="caution">
    <text evidence="1">The sequence shown here is derived from an EMBL/GenBank/DDBJ whole genome shotgun (WGS) entry which is preliminary data.</text>
</comment>
<gene>
    <name evidence="1" type="ORF">FEI14_09195</name>
</gene>
<protein>
    <submittedName>
        <fullName evidence="1">Uncharacterized protein</fullName>
    </submittedName>
</protein>
<sequence>MRCLNVRYVCRREKSPGGGLFFALEDVLFEANVRGGLSCSITRSLAQKPTCKDLETKWPKPSHLVSRPLTLRLLTAPAHAHTKKGRWVGGLLGVSDRLGDDRRFLLWRSKNEKVGLGF</sequence>
<name>A0A5R8LUP9_LACZE</name>
<reference evidence="1 2" key="1">
    <citation type="submission" date="2019-05" db="EMBL/GenBank/DDBJ databases">
        <title>Genome-based reclassification of Lactobacillus casei as Lactobacillus casei subsp. casei. subsp.nov., description of Lactobacillus casei subsp. zeae subsp. nov., and emended description of Lactobacillus casei.</title>
        <authorList>
            <person name="Huang C.-H."/>
        </authorList>
    </citation>
    <scope>NUCLEOTIDE SEQUENCE [LARGE SCALE GENOMIC DNA]</scope>
    <source>
        <strain evidence="1 2">CRBIP24.58</strain>
    </source>
</reference>
<organism evidence="1 2">
    <name type="scientific">Lacticaseibacillus zeae</name>
    <name type="common">Lactobacillus zeae</name>
    <dbReference type="NCBI Taxonomy" id="57037"/>
    <lineage>
        <taxon>Bacteria</taxon>
        <taxon>Bacillati</taxon>
        <taxon>Bacillota</taxon>
        <taxon>Bacilli</taxon>
        <taxon>Lactobacillales</taxon>
        <taxon>Lactobacillaceae</taxon>
        <taxon>Lacticaseibacillus</taxon>
    </lineage>
</organism>
<accession>A0A5R8LUP9</accession>
<proteinExistence type="predicted"/>
<dbReference type="NCBIfam" id="NF040517">
    <property type="entry name" value="Lacto_Palin_RP2"/>
    <property type="match status" value="1"/>
</dbReference>
<dbReference type="EMBL" id="VBWN01000006">
    <property type="protein sequence ID" value="TLF40833.1"/>
    <property type="molecule type" value="Genomic_DNA"/>
</dbReference>
<evidence type="ECO:0000313" key="1">
    <source>
        <dbReference type="EMBL" id="TLF40833.1"/>
    </source>
</evidence>